<sequence>MCFNRERSTSLPTAVNTSYCVVKVPGSAHPHVYWLRKRFYEELPHFARCFHPNDTSVIIFPRGESLLSHLRGVYDEVVP</sequence>
<dbReference type="EMBL" id="CAKXAJ010003257">
    <property type="protein sequence ID" value="CAH2208360.1"/>
    <property type="molecule type" value="Genomic_DNA"/>
</dbReference>
<keyword evidence="2" id="KW-1185">Reference proteome</keyword>
<evidence type="ECO:0000313" key="2">
    <source>
        <dbReference type="Proteomes" id="UP000838756"/>
    </source>
</evidence>
<dbReference type="AlphaFoldDB" id="A0A8S4QHJ4"/>
<organism evidence="1 2">
    <name type="scientific">Pararge aegeria aegeria</name>
    <dbReference type="NCBI Taxonomy" id="348720"/>
    <lineage>
        <taxon>Eukaryota</taxon>
        <taxon>Metazoa</taxon>
        <taxon>Ecdysozoa</taxon>
        <taxon>Arthropoda</taxon>
        <taxon>Hexapoda</taxon>
        <taxon>Insecta</taxon>
        <taxon>Pterygota</taxon>
        <taxon>Neoptera</taxon>
        <taxon>Endopterygota</taxon>
        <taxon>Lepidoptera</taxon>
        <taxon>Glossata</taxon>
        <taxon>Ditrysia</taxon>
        <taxon>Papilionoidea</taxon>
        <taxon>Nymphalidae</taxon>
        <taxon>Satyrinae</taxon>
        <taxon>Satyrini</taxon>
        <taxon>Parargina</taxon>
        <taxon>Pararge</taxon>
    </lineage>
</organism>
<dbReference type="Proteomes" id="UP000838756">
    <property type="component" value="Unassembled WGS sequence"/>
</dbReference>
<reference evidence="1" key="1">
    <citation type="submission" date="2022-03" db="EMBL/GenBank/DDBJ databases">
        <authorList>
            <person name="Lindestad O."/>
        </authorList>
    </citation>
    <scope>NUCLEOTIDE SEQUENCE</scope>
</reference>
<accession>A0A8S4QHJ4</accession>
<name>A0A8S4QHJ4_9NEOP</name>
<proteinExistence type="predicted"/>
<protein>
    <submittedName>
        <fullName evidence="1">Jg25779 protein</fullName>
    </submittedName>
</protein>
<gene>
    <name evidence="1" type="primary">jg25779</name>
    <name evidence="1" type="ORF">PAEG_LOCUS976</name>
</gene>
<comment type="caution">
    <text evidence="1">The sequence shown here is derived from an EMBL/GenBank/DDBJ whole genome shotgun (WGS) entry which is preliminary data.</text>
</comment>
<evidence type="ECO:0000313" key="1">
    <source>
        <dbReference type="EMBL" id="CAH2208360.1"/>
    </source>
</evidence>